<dbReference type="RefSeq" id="WP_359277372.1">
    <property type="nucleotide sequence ID" value="NZ_JBEZNA010000098.1"/>
</dbReference>
<keyword evidence="1" id="KW-0378">Hydrolase</keyword>
<dbReference type="GO" id="GO:0004386">
    <property type="term" value="F:helicase activity"/>
    <property type="evidence" value="ECO:0007669"/>
    <property type="project" value="UniProtKB-KW"/>
</dbReference>
<dbReference type="SUPFAM" id="SSF52540">
    <property type="entry name" value="P-loop containing nucleoside triphosphate hydrolases"/>
    <property type="match status" value="1"/>
</dbReference>
<evidence type="ECO:0000313" key="1">
    <source>
        <dbReference type="EMBL" id="MEU9581071.1"/>
    </source>
</evidence>
<reference evidence="1 2" key="1">
    <citation type="submission" date="2024-06" db="EMBL/GenBank/DDBJ databases">
        <title>The Natural Products Discovery Center: Release of the First 8490 Sequenced Strains for Exploring Actinobacteria Biosynthetic Diversity.</title>
        <authorList>
            <person name="Kalkreuter E."/>
            <person name="Kautsar S.A."/>
            <person name="Yang D."/>
            <person name="Bader C.D."/>
            <person name="Teijaro C.N."/>
            <person name="Fluegel L."/>
            <person name="Davis C.M."/>
            <person name="Simpson J.R."/>
            <person name="Lauterbach L."/>
            <person name="Steele A.D."/>
            <person name="Gui C."/>
            <person name="Meng S."/>
            <person name="Li G."/>
            <person name="Viehrig K."/>
            <person name="Ye F."/>
            <person name="Su P."/>
            <person name="Kiefer A.F."/>
            <person name="Nichols A."/>
            <person name="Cepeda A.J."/>
            <person name="Yan W."/>
            <person name="Fan B."/>
            <person name="Jiang Y."/>
            <person name="Adhikari A."/>
            <person name="Zheng C.-J."/>
            <person name="Schuster L."/>
            <person name="Cowan T.M."/>
            <person name="Smanski M.J."/>
            <person name="Chevrette M.G."/>
            <person name="De Carvalho L.P.S."/>
            <person name="Shen B."/>
        </authorList>
    </citation>
    <scope>NUCLEOTIDE SEQUENCE [LARGE SCALE GENOMIC DNA]</scope>
    <source>
        <strain evidence="1 2">NPDC048117</strain>
    </source>
</reference>
<keyword evidence="1" id="KW-0547">Nucleotide-binding</keyword>
<proteinExistence type="predicted"/>
<dbReference type="EMBL" id="JBEZNA010000098">
    <property type="protein sequence ID" value="MEU9581071.1"/>
    <property type="molecule type" value="Genomic_DNA"/>
</dbReference>
<dbReference type="CDD" id="cd01125">
    <property type="entry name" value="RepA_RSF1010_like"/>
    <property type="match status" value="1"/>
</dbReference>
<evidence type="ECO:0000313" key="2">
    <source>
        <dbReference type="Proteomes" id="UP001551584"/>
    </source>
</evidence>
<accession>A0ABV3EY80</accession>
<dbReference type="InterPro" id="IPR027417">
    <property type="entry name" value="P-loop_NTPase"/>
</dbReference>
<dbReference type="Pfam" id="PF13481">
    <property type="entry name" value="AAA_25"/>
    <property type="match status" value="1"/>
</dbReference>
<dbReference type="Proteomes" id="UP001551584">
    <property type="component" value="Unassembled WGS sequence"/>
</dbReference>
<organism evidence="1 2">
    <name type="scientific">Streptomyces chilikensis</name>
    <dbReference type="NCBI Taxonomy" id="1194079"/>
    <lineage>
        <taxon>Bacteria</taxon>
        <taxon>Bacillati</taxon>
        <taxon>Actinomycetota</taxon>
        <taxon>Actinomycetes</taxon>
        <taxon>Kitasatosporales</taxon>
        <taxon>Streptomycetaceae</taxon>
        <taxon>Streptomyces</taxon>
    </lineage>
</organism>
<keyword evidence="1" id="KW-0347">Helicase</keyword>
<keyword evidence="1" id="KW-0067">ATP-binding</keyword>
<keyword evidence="2" id="KW-1185">Reference proteome</keyword>
<protein>
    <submittedName>
        <fullName evidence="1">Helicase RepA family protein</fullName>
    </submittedName>
</protein>
<dbReference type="Gene3D" id="3.40.50.300">
    <property type="entry name" value="P-loop containing nucleotide triphosphate hydrolases"/>
    <property type="match status" value="1"/>
</dbReference>
<dbReference type="InterPro" id="IPR038724">
    <property type="entry name" value="RepA"/>
</dbReference>
<name>A0ABV3EY80_9ACTN</name>
<comment type="caution">
    <text evidence="1">The sequence shown here is derived from an EMBL/GenBank/DDBJ whole genome shotgun (WGS) entry which is preliminary data.</text>
</comment>
<gene>
    <name evidence="1" type="ORF">AB0D95_28020</name>
</gene>
<sequence length="351" mass="37652">MTYQNVAHFPAPPPPPDDYWEGEEQVSVNPTQARLAELKAALVTSAGLDDIPDPVPVVDGVLYLDSLAWLYGKPGSGKSFVALDWAGCVANGLPWQYREVTPGRVLYLVAEGVSGIKRRVRAWEAAFNQSMDNVTFLPVAVQLLHGTDLAALLLLVEEMRPALVVVDTQARVTVGADENSNGEMGRVVAAADKIREACRGCVLMVHHSGKTGLDLRGASAFEGAATSIIKVTKDGEYVEVHSDKQKDVEGFDTIFLRMTPQGESVVLRPRSSSPDTEEASGNEQKIMHAMRESFATTTASPADLIEVSGVPRASVYRALTALTSRALLVNVGTPKVARYALPETAAKVNGV</sequence>